<sequence>MKIGIISFAHMHAYSYASALKKLNDAVLAGIADDDAARGGPFAETFDTQFYTDYRELLEQDIEGVIVTSENVNHKEHVIAAAKAGKHVLCEKPLSTSVKDAVEMIEACRQHGVILQTAFPVRYNSSMVRVKEMIDEGRIGRILAMRGTNRGQNPGGWFVEHALSGGGAVMDHTVHVVDIMRWLTGCEVREVYAEIDSHFSDTPIDDCGILTMEFEHGIFATLDCSWSRNKTFPTWGDVTLEIVGSEGTLSIDALDQKLHVHTDQHGYRHSFWGDDMDEGLIASFVRAIREGKAPITGEDGMRAVEVALAAYQSARIKEPVATGL</sequence>
<dbReference type="InterPro" id="IPR055170">
    <property type="entry name" value="GFO_IDH_MocA-like_dom"/>
</dbReference>
<dbReference type="SUPFAM" id="SSF51735">
    <property type="entry name" value="NAD(P)-binding Rossmann-fold domains"/>
    <property type="match status" value="1"/>
</dbReference>
<dbReference type="InterPro" id="IPR051450">
    <property type="entry name" value="Gfo/Idh/MocA_Oxidoreductases"/>
</dbReference>
<evidence type="ECO:0000259" key="1">
    <source>
        <dbReference type="Pfam" id="PF01408"/>
    </source>
</evidence>
<dbReference type="PANTHER" id="PTHR43377:SF1">
    <property type="entry name" value="BILIVERDIN REDUCTASE A"/>
    <property type="match status" value="1"/>
</dbReference>
<dbReference type="RefSeq" id="WP_375357114.1">
    <property type="nucleotide sequence ID" value="NZ_JBHHMI010000020.1"/>
</dbReference>
<dbReference type="Pfam" id="PF22725">
    <property type="entry name" value="GFO_IDH_MocA_C3"/>
    <property type="match status" value="1"/>
</dbReference>
<feature type="domain" description="GFO/IDH/MocA-like oxidoreductase" evidence="2">
    <location>
        <begin position="128"/>
        <end position="249"/>
    </location>
</feature>
<evidence type="ECO:0000259" key="2">
    <source>
        <dbReference type="Pfam" id="PF22725"/>
    </source>
</evidence>
<dbReference type="InterPro" id="IPR000683">
    <property type="entry name" value="Gfo/Idh/MocA-like_OxRdtase_N"/>
</dbReference>
<reference evidence="3 4" key="1">
    <citation type="submission" date="2024-09" db="EMBL/GenBank/DDBJ databases">
        <title>Paenibacillus zeirhizospherea sp. nov., isolated from surface of the maize (Zea mays) roots in a horticulture field, Hungary.</title>
        <authorList>
            <person name="Marton D."/>
            <person name="Farkas M."/>
            <person name="Bedics A."/>
            <person name="Toth E."/>
            <person name="Tancsics A."/>
            <person name="Boka K."/>
            <person name="Maroti G."/>
            <person name="Kriszt B."/>
            <person name="Cserhati M."/>
        </authorList>
    </citation>
    <scope>NUCLEOTIDE SEQUENCE [LARGE SCALE GENOMIC DNA]</scope>
    <source>
        <strain evidence="3 4">KCTC 33519</strain>
    </source>
</reference>
<dbReference type="Gene3D" id="3.30.360.10">
    <property type="entry name" value="Dihydrodipicolinate Reductase, domain 2"/>
    <property type="match status" value="1"/>
</dbReference>
<protein>
    <submittedName>
        <fullName evidence="3">Gfo/Idh/MocA family protein</fullName>
    </submittedName>
</protein>
<dbReference type="Proteomes" id="UP001580346">
    <property type="component" value="Unassembled WGS sequence"/>
</dbReference>
<dbReference type="Gene3D" id="3.40.50.720">
    <property type="entry name" value="NAD(P)-binding Rossmann-like Domain"/>
    <property type="match status" value="1"/>
</dbReference>
<gene>
    <name evidence="3" type="ORF">ACE41H_18870</name>
</gene>
<evidence type="ECO:0000313" key="3">
    <source>
        <dbReference type="EMBL" id="MFB5268831.1"/>
    </source>
</evidence>
<accession>A0ABV5AX96</accession>
<dbReference type="Pfam" id="PF01408">
    <property type="entry name" value="GFO_IDH_MocA"/>
    <property type="match status" value="1"/>
</dbReference>
<feature type="domain" description="Gfo/Idh/MocA-like oxidoreductase N-terminal" evidence="1">
    <location>
        <begin position="2"/>
        <end position="118"/>
    </location>
</feature>
<keyword evidence="4" id="KW-1185">Reference proteome</keyword>
<dbReference type="PANTHER" id="PTHR43377">
    <property type="entry name" value="BILIVERDIN REDUCTASE A"/>
    <property type="match status" value="1"/>
</dbReference>
<comment type="caution">
    <text evidence="3">The sequence shown here is derived from an EMBL/GenBank/DDBJ whole genome shotgun (WGS) entry which is preliminary data.</text>
</comment>
<dbReference type="InterPro" id="IPR036291">
    <property type="entry name" value="NAD(P)-bd_dom_sf"/>
</dbReference>
<dbReference type="SUPFAM" id="SSF55347">
    <property type="entry name" value="Glyceraldehyde-3-phosphate dehydrogenase-like, C-terminal domain"/>
    <property type="match status" value="1"/>
</dbReference>
<name>A0ABV5AX96_9BACL</name>
<proteinExistence type="predicted"/>
<organism evidence="3 4">
    <name type="scientific">Paenibacillus enshidis</name>
    <dbReference type="NCBI Taxonomy" id="1458439"/>
    <lineage>
        <taxon>Bacteria</taxon>
        <taxon>Bacillati</taxon>
        <taxon>Bacillota</taxon>
        <taxon>Bacilli</taxon>
        <taxon>Bacillales</taxon>
        <taxon>Paenibacillaceae</taxon>
        <taxon>Paenibacillus</taxon>
    </lineage>
</organism>
<dbReference type="EMBL" id="JBHHMI010000020">
    <property type="protein sequence ID" value="MFB5268831.1"/>
    <property type="molecule type" value="Genomic_DNA"/>
</dbReference>
<evidence type="ECO:0000313" key="4">
    <source>
        <dbReference type="Proteomes" id="UP001580346"/>
    </source>
</evidence>